<dbReference type="GO" id="GO:0003676">
    <property type="term" value="F:nucleic acid binding"/>
    <property type="evidence" value="ECO:0007669"/>
    <property type="project" value="InterPro"/>
</dbReference>
<dbReference type="Pfam" id="PF13456">
    <property type="entry name" value="RVT_3"/>
    <property type="match status" value="1"/>
</dbReference>
<reference evidence="2" key="1">
    <citation type="submission" date="2022-11" db="EMBL/GenBank/DDBJ databases">
        <authorList>
            <person name="Morgan W.R."/>
            <person name="Tartar A."/>
        </authorList>
    </citation>
    <scope>NUCLEOTIDE SEQUENCE</scope>
    <source>
        <strain evidence="2">ARSEF 373</strain>
    </source>
</reference>
<keyword evidence="3" id="KW-1185">Reference proteome</keyword>
<evidence type="ECO:0000313" key="2">
    <source>
        <dbReference type="EMBL" id="DAZ98582.1"/>
    </source>
</evidence>
<dbReference type="EMBL" id="DAKRPA010000102">
    <property type="protein sequence ID" value="DAZ98582.1"/>
    <property type="molecule type" value="Genomic_DNA"/>
</dbReference>
<dbReference type="Proteomes" id="UP001146120">
    <property type="component" value="Unassembled WGS sequence"/>
</dbReference>
<organism evidence="2 3">
    <name type="scientific">Lagenidium giganteum</name>
    <dbReference type="NCBI Taxonomy" id="4803"/>
    <lineage>
        <taxon>Eukaryota</taxon>
        <taxon>Sar</taxon>
        <taxon>Stramenopiles</taxon>
        <taxon>Oomycota</taxon>
        <taxon>Peronosporomycetes</taxon>
        <taxon>Pythiales</taxon>
        <taxon>Pythiaceae</taxon>
    </lineage>
</organism>
<protein>
    <recommendedName>
        <fullName evidence="1">RNase H type-1 domain-containing protein</fullName>
    </recommendedName>
</protein>
<feature type="domain" description="RNase H type-1" evidence="1">
    <location>
        <begin position="31"/>
        <end position="100"/>
    </location>
</feature>
<sequence>SHYPPREAQRRRAEVPVPHLPQSGAVIVVSFDGSASPKRGDGSCAALVWDPCTWKIHVAAGKFLHGVSVNEAEYHGVALALTLAAQVGADHLLVFGDSNQAI</sequence>
<dbReference type="InterPro" id="IPR002156">
    <property type="entry name" value="RNaseH_domain"/>
</dbReference>
<dbReference type="AlphaFoldDB" id="A0AAV2YV85"/>
<evidence type="ECO:0000313" key="3">
    <source>
        <dbReference type="Proteomes" id="UP001146120"/>
    </source>
</evidence>
<dbReference type="InterPro" id="IPR012337">
    <property type="entry name" value="RNaseH-like_sf"/>
</dbReference>
<gene>
    <name evidence="2" type="ORF">N0F65_001001</name>
</gene>
<comment type="caution">
    <text evidence="2">The sequence shown here is derived from an EMBL/GenBank/DDBJ whole genome shotgun (WGS) entry which is preliminary data.</text>
</comment>
<feature type="non-terminal residue" evidence="2">
    <location>
        <position position="1"/>
    </location>
</feature>
<dbReference type="InterPro" id="IPR036397">
    <property type="entry name" value="RNaseH_sf"/>
</dbReference>
<reference evidence="2" key="2">
    <citation type="journal article" date="2023" name="Microbiol Resour">
        <title>Decontamination and Annotation of the Draft Genome Sequence of the Oomycete Lagenidium giganteum ARSEF 373.</title>
        <authorList>
            <person name="Morgan W.R."/>
            <person name="Tartar A."/>
        </authorList>
    </citation>
    <scope>NUCLEOTIDE SEQUENCE</scope>
    <source>
        <strain evidence="2">ARSEF 373</strain>
    </source>
</reference>
<dbReference type="Gene3D" id="3.30.420.10">
    <property type="entry name" value="Ribonuclease H-like superfamily/Ribonuclease H"/>
    <property type="match status" value="1"/>
</dbReference>
<evidence type="ECO:0000259" key="1">
    <source>
        <dbReference type="Pfam" id="PF13456"/>
    </source>
</evidence>
<proteinExistence type="predicted"/>
<accession>A0AAV2YV85</accession>
<name>A0AAV2YV85_9STRA</name>
<dbReference type="SUPFAM" id="SSF53098">
    <property type="entry name" value="Ribonuclease H-like"/>
    <property type="match status" value="1"/>
</dbReference>
<dbReference type="GO" id="GO:0004523">
    <property type="term" value="F:RNA-DNA hybrid ribonuclease activity"/>
    <property type="evidence" value="ECO:0007669"/>
    <property type="project" value="InterPro"/>
</dbReference>